<sequence length="206" mass="21806">MGSEMAFNLFSKHHQAHLINNSTANNNGTSSSSSRSDASFVVCDAVPESAQAFARKFLSQFPGANIRIVDTPDQVVLASQTIITMLPSSPQMKEVYTGERGVLSVLNNSKHLSPEQVKSTLCIDSTTLDVDVARQVAEVVTRTGAQMVDAPVSGGVHAASQSTLAFLVGGPHTSYLLSLPYLTLMGSPPKSSTAGIDAGRGLRRSW</sequence>
<dbReference type="SUPFAM" id="SSF51735">
    <property type="entry name" value="NAD(P)-binding Rossmann-fold domains"/>
    <property type="match status" value="1"/>
</dbReference>
<evidence type="ECO:0000256" key="7">
    <source>
        <dbReference type="ARBA" id="ARBA00049197"/>
    </source>
</evidence>
<evidence type="ECO:0000256" key="6">
    <source>
        <dbReference type="ARBA" id="ARBA00023027"/>
    </source>
</evidence>
<keyword evidence="5" id="KW-0560">Oxidoreductase</keyword>
<dbReference type="Pfam" id="PF03446">
    <property type="entry name" value="NAD_binding_2"/>
    <property type="match status" value="1"/>
</dbReference>
<keyword evidence="10" id="KW-1185">Reference proteome</keyword>
<dbReference type="GO" id="GO:0006574">
    <property type="term" value="P:L-valine catabolic process"/>
    <property type="evidence" value="ECO:0007669"/>
    <property type="project" value="TreeGrafter"/>
</dbReference>
<comment type="similarity">
    <text evidence="2">Belongs to the HIBADH-related family. 3-hydroxyisobutyrate dehydrogenase subfamily.</text>
</comment>
<evidence type="ECO:0000256" key="4">
    <source>
        <dbReference type="ARBA" id="ARBA00022456"/>
    </source>
</evidence>
<dbReference type="InterPro" id="IPR036291">
    <property type="entry name" value="NAD(P)-bd_dom_sf"/>
</dbReference>
<evidence type="ECO:0000256" key="5">
    <source>
        <dbReference type="ARBA" id="ARBA00023002"/>
    </source>
</evidence>
<dbReference type="Gene3D" id="3.40.50.720">
    <property type="entry name" value="NAD(P)-binding Rossmann-like Domain"/>
    <property type="match status" value="1"/>
</dbReference>
<organism evidence="9 10">
    <name type="scientific">Pyrrhoderma noxium</name>
    <dbReference type="NCBI Taxonomy" id="2282107"/>
    <lineage>
        <taxon>Eukaryota</taxon>
        <taxon>Fungi</taxon>
        <taxon>Dikarya</taxon>
        <taxon>Basidiomycota</taxon>
        <taxon>Agaricomycotina</taxon>
        <taxon>Agaricomycetes</taxon>
        <taxon>Hymenochaetales</taxon>
        <taxon>Hymenochaetaceae</taxon>
        <taxon>Pyrrhoderma</taxon>
    </lineage>
</organism>
<gene>
    <name evidence="9" type="ORF">PNOK_0060600</name>
</gene>
<dbReference type="PANTHER" id="PTHR22981:SF7">
    <property type="entry name" value="3-HYDROXYISOBUTYRATE DEHYDROGENASE, MITOCHONDRIAL"/>
    <property type="match status" value="1"/>
</dbReference>
<reference evidence="9 10" key="1">
    <citation type="journal article" date="2017" name="Mol. Ecol.">
        <title>Comparative and population genomic landscape of Phellinus noxius: A hypervariable fungus causing root rot in trees.</title>
        <authorList>
            <person name="Chung C.L."/>
            <person name="Lee T.J."/>
            <person name="Akiba M."/>
            <person name="Lee H.H."/>
            <person name="Kuo T.H."/>
            <person name="Liu D."/>
            <person name="Ke H.M."/>
            <person name="Yokoi T."/>
            <person name="Roa M.B."/>
            <person name="Lu M.J."/>
            <person name="Chang Y.Y."/>
            <person name="Ann P.J."/>
            <person name="Tsai J.N."/>
            <person name="Chen C.Y."/>
            <person name="Tzean S.S."/>
            <person name="Ota Y."/>
            <person name="Hattori T."/>
            <person name="Sahashi N."/>
            <person name="Liou R.F."/>
            <person name="Kikuchi T."/>
            <person name="Tsai I.J."/>
        </authorList>
    </citation>
    <scope>NUCLEOTIDE SEQUENCE [LARGE SCALE GENOMIC DNA]</scope>
    <source>
        <strain evidence="9 10">FFPRI411160</strain>
    </source>
</reference>
<keyword evidence="4" id="KW-0101">Branched-chain amino acid catabolism</keyword>
<dbReference type="GO" id="GO:0050661">
    <property type="term" value="F:NADP binding"/>
    <property type="evidence" value="ECO:0007669"/>
    <property type="project" value="InterPro"/>
</dbReference>
<dbReference type="STRING" id="2282107.A0A286UVD6"/>
<evidence type="ECO:0000313" key="10">
    <source>
        <dbReference type="Proteomes" id="UP000217199"/>
    </source>
</evidence>
<comment type="catalytic activity">
    <reaction evidence="7">
        <text>3-hydroxy-2-methylpropanoate + NAD(+) = 2-methyl-3-oxopropanoate + NADH + H(+)</text>
        <dbReference type="Rhea" id="RHEA:17681"/>
        <dbReference type="ChEBI" id="CHEBI:11805"/>
        <dbReference type="ChEBI" id="CHEBI:15378"/>
        <dbReference type="ChEBI" id="CHEBI:57540"/>
        <dbReference type="ChEBI" id="CHEBI:57700"/>
        <dbReference type="ChEBI" id="CHEBI:57945"/>
        <dbReference type="EC" id="1.1.1.31"/>
    </reaction>
</comment>
<keyword evidence="6" id="KW-0520">NAD</keyword>
<proteinExistence type="inferred from homology"/>
<dbReference type="PANTHER" id="PTHR22981">
    <property type="entry name" value="3-HYDROXYISOBUTYRATE DEHYDROGENASE-RELATED"/>
    <property type="match status" value="1"/>
</dbReference>
<dbReference type="InterPro" id="IPR006115">
    <property type="entry name" value="6PGDH_NADP-bd"/>
</dbReference>
<evidence type="ECO:0000256" key="2">
    <source>
        <dbReference type="ARBA" id="ARBA00006013"/>
    </source>
</evidence>
<name>A0A286UVD6_9AGAM</name>
<evidence type="ECO:0000256" key="3">
    <source>
        <dbReference type="ARBA" id="ARBA00012991"/>
    </source>
</evidence>
<protein>
    <recommendedName>
        <fullName evidence="3">3-hydroxyisobutyrate dehydrogenase</fullName>
        <ecNumber evidence="3">1.1.1.31</ecNumber>
    </recommendedName>
</protein>
<dbReference type="AlphaFoldDB" id="A0A286UVD6"/>
<dbReference type="GO" id="GO:0005739">
    <property type="term" value="C:mitochondrion"/>
    <property type="evidence" value="ECO:0007669"/>
    <property type="project" value="TreeGrafter"/>
</dbReference>
<evidence type="ECO:0000313" key="9">
    <source>
        <dbReference type="EMBL" id="PAV23538.1"/>
    </source>
</evidence>
<feature type="domain" description="6-phosphogluconate dehydrogenase NADP-binding" evidence="8">
    <location>
        <begin position="1"/>
        <end position="187"/>
    </location>
</feature>
<dbReference type="InParanoid" id="A0A286UVD6"/>
<dbReference type="GO" id="GO:0008442">
    <property type="term" value="F:3-hydroxyisobutyrate dehydrogenase activity"/>
    <property type="evidence" value="ECO:0007669"/>
    <property type="project" value="UniProtKB-EC"/>
</dbReference>
<dbReference type="EC" id="1.1.1.31" evidence="3"/>
<comment type="pathway">
    <text evidence="1">Amino-acid degradation; L-valine degradation.</text>
</comment>
<comment type="caution">
    <text evidence="9">The sequence shown here is derived from an EMBL/GenBank/DDBJ whole genome shotgun (WGS) entry which is preliminary data.</text>
</comment>
<evidence type="ECO:0000259" key="8">
    <source>
        <dbReference type="Pfam" id="PF03446"/>
    </source>
</evidence>
<evidence type="ECO:0000256" key="1">
    <source>
        <dbReference type="ARBA" id="ARBA00005109"/>
    </source>
</evidence>
<dbReference type="OrthoDB" id="435038at2759"/>
<dbReference type="EMBL" id="NBII01000001">
    <property type="protein sequence ID" value="PAV23538.1"/>
    <property type="molecule type" value="Genomic_DNA"/>
</dbReference>
<dbReference type="Proteomes" id="UP000217199">
    <property type="component" value="Unassembled WGS sequence"/>
</dbReference>
<accession>A0A286UVD6</accession>